<evidence type="ECO:0000256" key="6">
    <source>
        <dbReference type="HAMAP-Rule" id="MF_02095"/>
    </source>
</evidence>
<sequence>MVASWTDEWGCGHDGKHHINNWQVYGCDRDGLRTSDSGVLARVANGKRTMLRTFEKAALEAGKAIITVLREGFPVAMKADASPVTVADEQAERIILAHLARDYPEIPVVAEESVAAGQVPDISGRSFFLVDPLDGTREFVDGRQEFTVNIAYIEDGAPVAGIVYAPALGLAFSGERGHAERLVVTEDFTVGARTAITVREQPDDRLALASLRHNSPETRTFLTDHAISKCTNIGSSLKFCLLAEGKADVYPRFTRTMEWDTAAGDAVLRAAGGSTVTLDGAPLTYGKTGTAADFDFANPNFISWGGRKRALEPA</sequence>
<dbReference type="EMBL" id="FMAJ01000011">
    <property type="protein sequence ID" value="SCB60539.1"/>
    <property type="molecule type" value="Genomic_DNA"/>
</dbReference>
<feature type="binding site" evidence="6">
    <location>
        <position position="111"/>
    </location>
    <ligand>
        <name>substrate</name>
    </ligand>
</feature>
<reference evidence="8 9" key="1">
    <citation type="submission" date="2016-08" db="EMBL/GenBank/DDBJ databases">
        <authorList>
            <person name="Seilhamer J.J."/>
        </authorList>
    </citation>
    <scope>NUCLEOTIDE SEQUENCE [LARGE SCALE GENOMIC DNA]</scope>
    <source>
        <strain evidence="8 9">HBR26</strain>
    </source>
</reference>
<dbReference type="InterPro" id="IPR000760">
    <property type="entry name" value="Inositol_monophosphatase-like"/>
</dbReference>
<evidence type="ECO:0000256" key="7">
    <source>
        <dbReference type="PIRSR" id="PIRSR600760-2"/>
    </source>
</evidence>
<feature type="binding site" evidence="6">
    <location>
        <position position="131"/>
    </location>
    <ligand>
        <name>Mg(2+)</name>
        <dbReference type="ChEBI" id="CHEBI:18420"/>
        <label>1</label>
    </ligand>
</feature>
<feature type="binding site" evidence="6">
    <location>
        <begin position="133"/>
        <end position="136"/>
    </location>
    <ligand>
        <name>substrate</name>
    </ligand>
</feature>
<evidence type="ECO:0000256" key="1">
    <source>
        <dbReference type="ARBA" id="ARBA00005289"/>
    </source>
</evidence>
<dbReference type="GO" id="GO:0050427">
    <property type="term" value="P:3'-phosphoadenosine 5'-phosphosulfate metabolic process"/>
    <property type="evidence" value="ECO:0007669"/>
    <property type="project" value="TreeGrafter"/>
</dbReference>
<dbReference type="AlphaFoldDB" id="A0A1C3Y815"/>
<proteinExistence type="inferred from homology"/>
<comment type="function">
    <text evidence="6">Converts adenosine-3',5'-bisphosphate (PAP) to AMP.</text>
</comment>
<protein>
    <recommendedName>
        <fullName evidence="6">3'(2'),5'-bisphosphate nucleotidase CysQ</fullName>
        <ecNumber evidence="6">3.1.3.7</ecNumber>
    </recommendedName>
    <alternativeName>
        <fullName evidence="6">3'(2'),5-bisphosphonucleoside 3'(2')-phosphohydrolase</fullName>
    </alternativeName>
    <alternativeName>
        <fullName evidence="6">3'-phosphoadenosine 5'-phosphate phosphatase</fullName>
        <shortName evidence="6">PAP phosphatase</shortName>
    </alternativeName>
</protein>
<accession>A0A1C3Y815</accession>
<name>A0A1C3Y815_9HYPH</name>
<feature type="binding site" evidence="6">
    <location>
        <position position="260"/>
    </location>
    <ligand>
        <name>Mg(2+)</name>
        <dbReference type="ChEBI" id="CHEBI:18420"/>
        <label>2</label>
    </ligand>
</feature>
<dbReference type="PROSITE" id="PS00630">
    <property type="entry name" value="IMP_2"/>
    <property type="match status" value="1"/>
</dbReference>
<comment type="catalytic activity">
    <reaction evidence="6">
        <text>adenosine 3',5'-bisphosphate + H2O = AMP + phosphate</text>
        <dbReference type="Rhea" id="RHEA:10040"/>
        <dbReference type="ChEBI" id="CHEBI:15377"/>
        <dbReference type="ChEBI" id="CHEBI:43474"/>
        <dbReference type="ChEBI" id="CHEBI:58343"/>
        <dbReference type="ChEBI" id="CHEBI:456215"/>
        <dbReference type="EC" id="3.1.3.7"/>
    </reaction>
</comment>
<keyword evidence="5 6" id="KW-0472">Membrane</keyword>
<feature type="binding site" evidence="6">
    <location>
        <position position="260"/>
    </location>
    <ligand>
        <name>substrate</name>
    </ligand>
</feature>
<dbReference type="STRING" id="1138170.GA0061105_111110"/>
<gene>
    <name evidence="6" type="primary">cysQ</name>
    <name evidence="8" type="ORF">GA0061105_111110</name>
</gene>
<dbReference type="PANTHER" id="PTHR43028">
    <property type="entry name" value="3'(2'),5'-BISPHOSPHATE NUCLEOTIDASE 1"/>
    <property type="match status" value="1"/>
</dbReference>
<evidence type="ECO:0000313" key="8">
    <source>
        <dbReference type="EMBL" id="SCB60539.1"/>
    </source>
</evidence>
<keyword evidence="6 7" id="KW-0479">Metal-binding</keyword>
<comment type="subcellular location">
    <subcellularLocation>
        <location evidence="6">Cell inner membrane</location>
        <topology evidence="6">Peripheral membrane protein</topology>
        <orientation evidence="6">Cytoplasmic side</orientation>
    </subcellularLocation>
</comment>
<dbReference type="EC" id="3.1.3.7" evidence="6"/>
<dbReference type="SUPFAM" id="SSF56655">
    <property type="entry name" value="Carbohydrate phosphatase"/>
    <property type="match status" value="1"/>
</dbReference>
<dbReference type="CDD" id="cd01638">
    <property type="entry name" value="CysQ"/>
    <property type="match status" value="1"/>
</dbReference>
<feature type="binding site" evidence="6">
    <location>
        <position position="133"/>
    </location>
    <ligand>
        <name>Mg(2+)</name>
        <dbReference type="ChEBI" id="CHEBI:18420"/>
        <label>1</label>
    </ligand>
</feature>
<dbReference type="PRINTS" id="PR00377">
    <property type="entry name" value="IMPHPHTASES"/>
</dbReference>
<dbReference type="InterPro" id="IPR050725">
    <property type="entry name" value="CysQ/Inositol_MonoPase"/>
</dbReference>
<feature type="binding site" evidence="7">
    <location>
        <position position="111"/>
    </location>
    <ligand>
        <name>Mg(2+)</name>
        <dbReference type="ChEBI" id="CHEBI:18420"/>
        <label>1</label>
        <note>catalytic</note>
    </ligand>
</feature>
<keyword evidence="2 6" id="KW-1003">Cell membrane</keyword>
<feature type="binding site" evidence="6">
    <location>
        <position position="134"/>
    </location>
    <ligand>
        <name>Mg(2+)</name>
        <dbReference type="ChEBI" id="CHEBI:18420"/>
        <label>2</label>
    </ligand>
</feature>
<feature type="binding site" evidence="7">
    <location>
        <position position="134"/>
    </location>
    <ligand>
        <name>Mg(2+)</name>
        <dbReference type="ChEBI" id="CHEBI:18420"/>
        <label>1</label>
        <note>catalytic</note>
    </ligand>
</feature>
<keyword evidence="4 6" id="KW-0378">Hydrolase</keyword>
<dbReference type="Pfam" id="PF00459">
    <property type="entry name" value="Inositol_P"/>
    <property type="match status" value="1"/>
</dbReference>
<evidence type="ECO:0000256" key="3">
    <source>
        <dbReference type="ARBA" id="ARBA00022519"/>
    </source>
</evidence>
<feature type="binding site" evidence="7">
    <location>
        <position position="260"/>
    </location>
    <ligand>
        <name>Mg(2+)</name>
        <dbReference type="ChEBI" id="CHEBI:18420"/>
        <label>1</label>
        <note>catalytic</note>
    </ligand>
</feature>
<comment type="cofactor">
    <cofactor evidence="6 7">
        <name>Mg(2+)</name>
        <dbReference type="ChEBI" id="CHEBI:18420"/>
    </cofactor>
</comment>
<dbReference type="Gene3D" id="3.30.540.10">
    <property type="entry name" value="Fructose-1,6-Bisphosphatase, subunit A, domain 1"/>
    <property type="match status" value="1"/>
</dbReference>
<keyword evidence="6 7" id="KW-0460">Magnesium</keyword>
<evidence type="ECO:0000256" key="4">
    <source>
        <dbReference type="ARBA" id="ARBA00022801"/>
    </source>
</evidence>
<dbReference type="GO" id="GO:0000287">
    <property type="term" value="F:magnesium ion binding"/>
    <property type="evidence" value="ECO:0007669"/>
    <property type="project" value="UniProtKB-UniRule"/>
</dbReference>
<comment type="similarity">
    <text evidence="1 6">Belongs to the inositol monophosphatase superfamily. CysQ family.</text>
</comment>
<dbReference type="InterPro" id="IPR020550">
    <property type="entry name" value="Inositol_monophosphatase_CS"/>
</dbReference>
<evidence type="ECO:0000256" key="5">
    <source>
        <dbReference type="ARBA" id="ARBA00023136"/>
    </source>
</evidence>
<evidence type="ECO:0000256" key="2">
    <source>
        <dbReference type="ARBA" id="ARBA00022475"/>
    </source>
</evidence>
<feature type="binding site" evidence="7">
    <location>
        <position position="131"/>
    </location>
    <ligand>
        <name>Mg(2+)</name>
        <dbReference type="ChEBI" id="CHEBI:18420"/>
        <label>1</label>
        <note>catalytic</note>
    </ligand>
</feature>
<dbReference type="HAMAP" id="MF_02095">
    <property type="entry name" value="CysQ"/>
    <property type="match status" value="1"/>
</dbReference>
<dbReference type="NCBIfam" id="TIGR01331">
    <property type="entry name" value="bisphos_cysQ"/>
    <property type="match status" value="1"/>
</dbReference>
<dbReference type="Proteomes" id="UP000198723">
    <property type="component" value="Unassembled WGS sequence"/>
</dbReference>
<organism evidence="8 9">
    <name type="scientific">Rhizobium aethiopicum</name>
    <dbReference type="NCBI Taxonomy" id="1138170"/>
    <lineage>
        <taxon>Bacteria</taxon>
        <taxon>Pseudomonadati</taxon>
        <taxon>Pseudomonadota</taxon>
        <taxon>Alphaproteobacteria</taxon>
        <taxon>Hyphomicrobiales</taxon>
        <taxon>Rhizobiaceae</taxon>
        <taxon>Rhizobium/Agrobacterium group</taxon>
        <taxon>Rhizobium</taxon>
    </lineage>
</organism>
<feature type="binding site" evidence="7">
    <location>
        <position position="133"/>
    </location>
    <ligand>
        <name>Mg(2+)</name>
        <dbReference type="ChEBI" id="CHEBI:18420"/>
        <label>1</label>
        <note>catalytic</note>
    </ligand>
</feature>
<dbReference type="GO" id="GO:0008441">
    <property type="term" value="F:3'(2'),5'-bisphosphate nucleotidase activity"/>
    <property type="evidence" value="ECO:0007669"/>
    <property type="project" value="UniProtKB-UniRule"/>
</dbReference>
<keyword evidence="3 6" id="KW-0997">Cell inner membrane</keyword>
<feature type="binding site" evidence="6">
    <location>
        <position position="131"/>
    </location>
    <ligand>
        <name>Mg(2+)</name>
        <dbReference type="ChEBI" id="CHEBI:18420"/>
        <label>2</label>
    </ligand>
</feature>
<dbReference type="GO" id="GO:0046854">
    <property type="term" value="P:phosphatidylinositol phosphate biosynthetic process"/>
    <property type="evidence" value="ECO:0007669"/>
    <property type="project" value="InterPro"/>
</dbReference>
<dbReference type="Gene3D" id="3.40.190.80">
    <property type="match status" value="1"/>
</dbReference>
<dbReference type="PANTHER" id="PTHR43028:SF5">
    <property type="entry name" value="3'(2'),5'-BISPHOSPHATE NUCLEOTIDASE 1"/>
    <property type="match status" value="1"/>
</dbReference>
<dbReference type="InterPro" id="IPR006240">
    <property type="entry name" value="CysQ"/>
</dbReference>
<dbReference type="GO" id="GO:0000103">
    <property type="term" value="P:sulfate assimilation"/>
    <property type="evidence" value="ECO:0007669"/>
    <property type="project" value="TreeGrafter"/>
</dbReference>
<dbReference type="GO" id="GO:0005886">
    <property type="term" value="C:plasma membrane"/>
    <property type="evidence" value="ECO:0007669"/>
    <property type="project" value="UniProtKB-SubCell"/>
</dbReference>
<evidence type="ECO:0000313" key="9">
    <source>
        <dbReference type="Proteomes" id="UP000198723"/>
    </source>
</evidence>
<feature type="binding site" evidence="6">
    <location>
        <position position="111"/>
    </location>
    <ligand>
        <name>Mg(2+)</name>
        <dbReference type="ChEBI" id="CHEBI:18420"/>
        <label>1</label>
    </ligand>
</feature>